<evidence type="ECO:0000256" key="6">
    <source>
        <dbReference type="ARBA" id="ARBA00023316"/>
    </source>
</evidence>
<feature type="domain" description="L,D-TPase catalytic" evidence="8">
    <location>
        <begin position="157"/>
        <end position="291"/>
    </location>
</feature>
<dbReference type="SUPFAM" id="SSF54427">
    <property type="entry name" value="NTF2-like"/>
    <property type="match status" value="1"/>
</dbReference>
<organism evidence="9 10">
    <name type="scientific">Methylotenera mobilis</name>
    <dbReference type="NCBI Taxonomy" id="359408"/>
    <lineage>
        <taxon>Bacteria</taxon>
        <taxon>Pseudomonadati</taxon>
        <taxon>Pseudomonadota</taxon>
        <taxon>Betaproteobacteria</taxon>
        <taxon>Nitrosomonadales</taxon>
        <taxon>Methylophilaceae</taxon>
        <taxon>Methylotenera</taxon>
    </lineage>
</organism>
<evidence type="ECO:0000256" key="4">
    <source>
        <dbReference type="ARBA" id="ARBA00022960"/>
    </source>
</evidence>
<dbReference type="GO" id="GO:0009252">
    <property type="term" value="P:peptidoglycan biosynthetic process"/>
    <property type="evidence" value="ECO:0007669"/>
    <property type="project" value="UniProtKB-UniPathway"/>
</dbReference>
<dbReference type="PANTHER" id="PTHR36699:SF1">
    <property type="entry name" value="L,D-TRANSPEPTIDASE YAFK-RELATED"/>
    <property type="match status" value="1"/>
</dbReference>
<dbReference type="GO" id="GO:0008360">
    <property type="term" value="P:regulation of cell shape"/>
    <property type="evidence" value="ECO:0007669"/>
    <property type="project" value="UniProtKB-UniRule"/>
</dbReference>
<dbReference type="UniPathway" id="UPA00219"/>
<sequence>MIINKALTYSLLAAITLVPWNATAVNRFSFGNLLPKTSFSSAATIASTAAADLVEGLLVKSLLEISEGKHQQALNTIDELIQSVPNFKLAHLVRGDLLMAQGKYLQAFGDPVNNRPDAVQDLQEEARVRIERYLAKQSQAEEKQPNLILAPNAQQSHLMLIDTSKSRLYLYQKNNDHLKYVADYYITVGKNGVEKQSEGDKRTPIGVYFASTKLKQQLPDFYGEGAYPLSYPNEWDKAHNRNGSGIWLHGTPSSTYSRPPRASDGCVVVANQDLKALEPALQSGKTPIIIANNLEWLNDSSTPEREKEILNTEIDNWLNDWKSQDTEKYLSYYSKDFSTNGINYQQWAEHKYRVQANKPKIDISMSNISMFSYPDPQKKLVVVDFTQNFSSSHLKNKMQKRQYWIQEGNRWKIIYEGAA</sequence>
<evidence type="ECO:0000256" key="5">
    <source>
        <dbReference type="ARBA" id="ARBA00022984"/>
    </source>
</evidence>
<dbReference type="InterPro" id="IPR038063">
    <property type="entry name" value="Transpep_catalytic_dom"/>
</dbReference>
<dbReference type="PROSITE" id="PS52029">
    <property type="entry name" value="LD_TPASE"/>
    <property type="match status" value="1"/>
</dbReference>
<dbReference type="SUPFAM" id="SSF141523">
    <property type="entry name" value="L,D-transpeptidase catalytic domain-like"/>
    <property type="match status" value="1"/>
</dbReference>
<dbReference type="InterPro" id="IPR005490">
    <property type="entry name" value="LD_TPept_cat_dom"/>
</dbReference>
<dbReference type="InterPro" id="IPR011990">
    <property type="entry name" value="TPR-like_helical_dom_sf"/>
</dbReference>
<gene>
    <name evidence="9" type="ORF">DCW48_09080</name>
</gene>
<dbReference type="CDD" id="cd16913">
    <property type="entry name" value="YkuD_like"/>
    <property type="match status" value="1"/>
</dbReference>
<dbReference type="STRING" id="1132855.GCA_000384255_02364"/>
<feature type="active site" description="Nucleophile" evidence="7">
    <location>
        <position position="266"/>
    </location>
</feature>
<reference evidence="9 10" key="1">
    <citation type="journal article" date="2018" name="Nat. Biotechnol.">
        <title>A standardized bacterial taxonomy based on genome phylogeny substantially revises the tree of life.</title>
        <authorList>
            <person name="Parks D.H."/>
            <person name="Chuvochina M."/>
            <person name="Waite D.W."/>
            <person name="Rinke C."/>
            <person name="Skarshewski A."/>
            <person name="Chaumeil P.A."/>
            <person name="Hugenholtz P."/>
        </authorList>
    </citation>
    <scope>NUCLEOTIDE SEQUENCE [LARGE SCALE GENOMIC DNA]</scope>
    <source>
        <strain evidence="9">UBA9958</strain>
    </source>
</reference>
<comment type="caution">
    <text evidence="9">The sequence shown here is derived from an EMBL/GenBank/DDBJ whole genome shotgun (WGS) entry which is preliminary data.</text>
</comment>
<dbReference type="Proteomes" id="UP000264313">
    <property type="component" value="Unassembled WGS sequence"/>
</dbReference>
<evidence type="ECO:0000256" key="2">
    <source>
        <dbReference type="ARBA" id="ARBA00005992"/>
    </source>
</evidence>
<keyword evidence="3" id="KW-0808">Transferase</keyword>
<dbReference type="SUPFAM" id="SSF48452">
    <property type="entry name" value="TPR-like"/>
    <property type="match status" value="1"/>
</dbReference>
<keyword evidence="5 7" id="KW-0573">Peptidoglycan synthesis</keyword>
<dbReference type="EMBL" id="DNAA01000215">
    <property type="protein sequence ID" value="HBA09677.1"/>
    <property type="molecule type" value="Genomic_DNA"/>
</dbReference>
<dbReference type="GO" id="GO:0071555">
    <property type="term" value="P:cell wall organization"/>
    <property type="evidence" value="ECO:0007669"/>
    <property type="project" value="UniProtKB-UniRule"/>
</dbReference>
<dbReference type="InterPro" id="IPR056203">
    <property type="entry name" value="Cds6_C"/>
</dbReference>
<feature type="active site" description="Proton donor/acceptor" evidence="7">
    <location>
        <position position="249"/>
    </location>
</feature>
<evidence type="ECO:0000259" key="8">
    <source>
        <dbReference type="PROSITE" id="PS52029"/>
    </source>
</evidence>
<comment type="similarity">
    <text evidence="2">Belongs to the YkuD family.</text>
</comment>
<comment type="pathway">
    <text evidence="1 7">Cell wall biogenesis; peptidoglycan biosynthesis.</text>
</comment>
<dbReference type="GO" id="GO:0016740">
    <property type="term" value="F:transferase activity"/>
    <property type="evidence" value="ECO:0007669"/>
    <property type="project" value="UniProtKB-KW"/>
</dbReference>
<evidence type="ECO:0000313" key="9">
    <source>
        <dbReference type="EMBL" id="HBA09677.1"/>
    </source>
</evidence>
<keyword evidence="6 7" id="KW-0961">Cell wall biogenesis/degradation</keyword>
<dbReference type="Pfam" id="PF03734">
    <property type="entry name" value="YkuD"/>
    <property type="match status" value="1"/>
</dbReference>
<dbReference type="InterPro" id="IPR032710">
    <property type="entry name" value="NTF2-like_dom_sf"/>
</dbReference>
<dbReference type="GO" id="GO:0004180">
    <property type="term" value="F:carboxypeptidase activity"/>
    <property type="evidence" value="ECO:0007669"/>
    <property type="project" value="UniProtKB-ARBA"/>
</dbReference>
<evidence type="ECO:0000256" key="7">
    <source>
        <dbReference type="PROSITE-ProRule" id="PRU01373"/>
    </source>
</evidence>
<protein>
    <recommendedName>
        <fullName evidence="8">L,D-TPase catalytic domain-containing protein</fullName>
    </recommendedName>
</protein>
<keyword evidence="4 7" id="KW-0133">Cell shape</keyword>
<name>A0A351RCA6_9PROT</name>
<dbReference type="Pfam" id="PF24125">
    <property type="entry name" value="Cds6_C"/>
    <property type="match status" value="1"/>
</dbReference>
<evidence type="ECO:0000256" key="3">
    <source>
        <dbReference type="ARBA" id="ARBA00022679"/>
    </source>
</evidence>
<proteinExistence type="inferred from homology"/>
<accession>A0A351RCA6</accession>
<dbReference type="AlphaFoldDB" id="A0A351RCA6"/>
<dbReference type="PANTHER" id="PTHR36699">
    <property type="entry name" value="LD-TRANSPEPTIDASE"/>
    <property type="match status" value="1"/>
</dbReference>
<dbReference type="Gene3D" id="2.40.440.10">
    <property type="entry name" value="L,D-transpeptidase catalytic domain-like"/>
    <property type="match status" value="1"/>
</dbReference>
<evidence type="ECO:0000256" key="1">
    <source>
        <dbReference type="ARBA" id="ARBA00004752"/>
    </source>
</evidence>
<evidence type="ECO:0000313" key="10">
    <source>
        <dbReference type="Proteomes" id="UP000264313"/>
    </source>
</evidence>